<reference evidence="14 15" key="1">
    <citation type="submission" date="2024-09" db="EMBL/GenBank/DDBJ databases">
        <authorList>
            <person name="Sun Q."/>
            <person name="Mori K."/>
        </authorList>
    </citation>
    <scope>NUCLEOTIDE SEQUENCE [LARGE SCALE GENOMIC DNA]</scope>
    <source>
        <strain evidence="14 15">KCTC 23279</strain>
    </source>
</reference>
<dbReference type="InterPro" id="IPR013656">
    <property type="entry name" value="PAS_4"/>
</dbReference>
<dbReference type="Gene3D" id="1.10.287.130">
    <property type="match status" value="1"/>
</dbReference>
<keyword evidence="4" id="KW-0808">Transferase</keyword>
<evidence type="ECO:0000259" key="13">
    <source>
        <dbReference type="PROSITE" id="PS50113"/>
    </source>
</evidence>
<dbReference type="Pfam" id="PF00512">
    <property type="entry name" value="HisKA"/>
    <property type="match status" value="1"/>
</dbReference>
<dbReference type="SUPFAM" id="SSF52172">
    <property type="entry name" value="CheY-like"/>
    <property type="match status" value="1"/>
</dbReference>
<evidence type="ECO:0000259" key="12">
    <source>
        <dbReference type="PROSITE" id="PS50112"/>
    </source>
</evidence>
<gene>
    <name evidence="14" type="ORF">ACFFJ6_24705</name>
</gene>
<dbReference type="InterPro" id="IPR001610">
    <property type="entry name" value="PAC"/>
</dbReference>
<keyword evidence="15" id="KW-1185">Reference proteome</keyword>
<feature type="domain" description="Histidine kinase" evidence="10">
    <location>
        <begin position="386"/>
        <end position="609"/>
    </location>
</feature>
<dbReference type="PROSITE" id="PS50110">
    <property type="entry name" value="RESPONSE_REGULATORY"/>
    <property type="match status" value="1"/>
</dbReference>
<protein>
    <recommendedName>
        <fullName evidence="2">histidine kinase</fullName>
        <ecNumber evidence="2">2.7.13.3</ecNumber>
    </recommendedName>
</protein>
<evidence type="ECO:0000256" key="6">
    <source>
        <dbReference type="ARBA" id="ARBA00022777"/>
    </source>
</evidence>
<feature type="domain" description="PAC" evidence="13">
    <location>
        <begin position="193"/>
        <end position="245"/>
    </location>
</feature>
<dbReference type="EMBL" id="JBHLWM010000012">
    <property type="protein sequence ID" value="MFC0243707.1"/>
    <property type="molecule type" value="Genomic_DNA"/>
</dbReference>
<dbReference type="CDD" id="cd00082">
    <property type="entry name" value="HisKA"/>
    <property type="match status" value="1"/>
</dbReference>
<evidence type="ECO:0000259" key="10">
    <source>
        <dbReference type="PROSITE" id="PS50109"/>
    </source>
</evidence>
<dbReference type="Pfam" id="PF00072">
    <property type="entry name" value="Response_reg"/>
    <property type="match status" value="1"/>
</dbReference>
<dbReference type="PANTHER" id="PTHR43065">
    <property type="entry name" value="SENSOR HISTIDINE KINASE"/>
    <property type="match status" value="1"/>
</dbReference>
<dbReference type="Gene3D" id="3.40.50.2300">
    <property type="match status" value="1"/>
</dbReference>
<name>A0ABV6EZQ3_9BRAD</name>
<dbReference type="InterPro" id="IPR036890">
    <property type="entry name" value="HATPase_C_sf"/>
</dbReference>
<feature type="domain" description="PAS" evidence="12">
    <location>
        <begin position="246"/>
        <end position="316"/>
    </location>
</feature>
<dbReference type="InterPro" id="IPR003661">
    <property type="entry name" value="HisK_dim/P_dom"/>
</dbReference>
<dbReference type="SUPFAM" id="SSF55874">
    <property type="entry name" value="ATPase domain of HSP90 chaperone/DNA topoisomerase II/histidine kinase"/>
    <property type="match status" value="1"/>
</dbReference>
<evidence type="ECO:0000256" key="8">
    <source>
        <dbReference type="ARBA" id="ARBA00023012"/>
    </source>
</evidence>
<dbReference type="InterPro" id="IPR013767">
    <property type="entry name" value="PAS_fold"/>
</dbReference>
<dbReference type="InterPro" id="IPR011006">
    <property type="entry name" value="CheY-like_superfamily"/>
</dbReference>
<evidence type="ECO:0000313" key="15">
    <source>
        <dbReference type="Proteomes" id="UP001589775"/>
    </source>
</evidence>
<dbReference type="CDD" id="cd00130">
    <property type="entry name" value="PAS"/>
    <property type="match status" value="3"/>
</dbReference>
<evidence type="ECO:0000256" key="7">
    <source>
        <dbReference type="ARBA" id="ARBA00022840"/>
    </source>
</evidence>
<dbReference type="InterPro" id="IPR004358">
    <property type="entry name" value="Sig_transdc_His_kin-like_C"/>
</dbReference>
<feature type="modified residue" description="4-aspartylphosphate" evidence="9">
    <location>
        <position position="681"/>
    </location>
</feature>
<proteinExistence type="predicted"/>
<dbReference type="InterPro" id="IPR036097">
    <property type="entry name" value="HisK_dim/P_sf"/>
</dbReference>
<dbReference type="Pfam" id="PF02518">
    <property type="entry name" value="HATPase_c"/>
    <property type="match status" value="1"/>
</dbReference>
<feature type="domain" description="Response regulatory" evidence="11">
    <location>
        <begin position="631"/>
        <end position="747"/>
    </location>
</feature>
<accession>A0ABV6EZQ3</accession>
<dbReference type="PROSITE" id="PS50113">
    <property type="entry name" value="PAC"/>
    <property type="match status" value="2"/>
</dbReference>
<dbReference type="PRINTS" id="PR00344">
    <property type="entry name" value="BCTRLSENSOR"/>
</dbReference>
<dbReference type="RefSeq" id="WP_378392955.1">
    <property type="nucleotide sequence ID" value="NZ_JBHLWM010000012.1"/>
</dbReference>
<evidence type="ECO:0000256" key="2">
    <source>
        <dbReference type="ARBA" id="ARBA00012438"/>
    </source>
</evidence>
<evidence type="ECO:0000259" key="11">
    <source>
        <dbReference type="PROSITE" id="PS50110"/>
    </source>
</evidence>
<evidence type="ECO:0000256" key="9">
    <source>
        <dbReference type="PROSITE-ProRule" id="PRU00169"/>
    </source>
</evidence>
<dbReference type="SMART" id="SM00388">
    <property type="entry name" value="HisKA"/>
    <property type="match status" value="1"/>
</dbReference>
<dbReference type="SMART" id="SM00448">
    <property type="entry name" value="REC"/>
    <property type="match status" value="1"/>
</dbReference>
<dbReference type="Gene3D" id="3.30.450.20">
    <property type="entry name" value="PAS domain"/>
    <property type="match status" value="3"/>
</dbReference>
<dbReference type="SMART" id="SM00091">
    <property type="entry name" value="PAS"/>
    <property type="match status" value="3"/>
</dbReference>
<dbReference type="Pfam" id="PF08448">
    <property type="entry name" value="PAS_4"/>
    <property type="match status" value="1"/>
</dbReference>
<evidence type="ECO:0000313" key="14">
    <source>
        <dbReference type="EMBL" id="MFC0243707.1"/>
    </source>
</evidence>
<evidence type="ECO:0000256" key="1">
    <source>
        <dbReference type="ARBA" id="ARBA00000085"/>
    </source>
</evidence>
<dbReference type="Pfam" id="PF13188">
    <property type="entry name" value="PAS_8"/>
    <property type="match status" value="1"/>
</dbReference>
<dbReference type="Proteomes" id="UP001589775">
    <property type="component" value="Unassembled WGS sequence"/>
</dbReference>
<dbReference type="CDD" id="cd16919">
    <property type="entry name" value="HATPase_CckA-like"/>
    <property type="match status" value="1"/>
</dbReference>
<dbReference type="InterPro" id="IPR001789">
    <property type="entry name" value="Sig_transdc_resp-reg_receiver"/>
</dbReference>
<dbReference type="InterPro" id="IPR035965">
    <property type="entry name" value="PAS-like_dom_sf"/>
</dbReference>
<keyword evidence="7" id="KW-0067">ATP-binding</keyword>
<dbReference type="SMART" id="SM00086">
    <property type="entry name" value="PAC"/>
    <property type="match status" value="2"/>
</dbReference>
<feature type="domain" description="PAC" evidence="13">
    <location>
        <begin position="320"/>
        <end position="373"/>
    </location>
</feature>
<dbReference type="Gene3D" id="3.30.565.10">
    <property type="entry name" value="Histidine kinase-like ATPase, C-terminal domain"/>
    <property type="match status" value="1"/>
</dbReference>
<feature type="domain" description="PAS" evidence="12">
    <location>
        <begin position="118"/>
        <end position="189"/>
    </location>
</feature>
<dbReference type="SUPFAM" id="SSF55785">
    <property type="entry name" value="PYP-like sensor domain (PAS domain)"/>
    <property type="match status" value="3"/>
</dbReference>
<dbReference type="PROSITE" id="PS50109">
    <property type="entry name" value="HIS_KIN"/>
    <property type="match status" value="1"/>
</dbReference>
<organism evidence="14 15">
    <name type="scientific">Rhodopseudomonas telluris</name>
    <dbReference type="NCBI Taxonomy" id="644215"/>
    <lineage>
        <taxon>Bacteria</taxon>
        <taxon>Pseudomonadati</taxon>
        <taxon>Pseudomonadota</taxon>
        <taxon>Alphaproteobacteria</taxon>
        <taxon>Hyphomicrobiales</taxon>
        <taxon>Nitrobacteraceae</taxon>
        <taxon>Rhodopseudomonas</taxon>
    </lineage>
</organism>
<sequence>MIENADASLLRAAFQAAPEGILLVDPQHRIVLFNRACERLFGWPARDALGEDIATLIPDWPLRPSEASAPALARREDGTALTIALSTAIVAVGNAAFVVATARELDETELLRAEREGAASNFQRLVEGVSDYAIYMLDVEGRVASWNRGAQRIKQYTAAEILGRHFRTFYPPEACADLEPERNLALARDRGRFETTGWRLRKEGTRFWAHDVIEPLRDAGGTLIGYAKVTSDITEQRRAEQVIREADARIATLIETVVDGVILTDRQGVIKTFNLACHRLFGYAAEDVIGRHISMLMPAANAELVQSFFRSSRASGDDDRLGSVREMTGLCRDGRTFPMDLSIGETVQEGESVFVAVIHDLTERKHTEEQLVQAQKMEIVGRLSGGIAHDFNNLLTVIVGNAEFLSDQLKARQDLRSLARDIGDAGQRGAELTQRLLAFSRRQTLKPVEIDCNELLESMHKLLRRTMREDIAIDTELDVGLRAAYADRTQLESAILNLALNAQDAMVGGGRLSITTANVLLDASYQLVNKDVRPGNYVLVAVTDNGSGMPKDVLDRVFEPFYTTKEVGKGSGLGLSMVYGFVKQSNGHVSIYSEPGLGTTVRLYLPAAGNGRIQPAQTSDAVEHLASRGEVLLIVEDDPFVRSYAVMCLRSLGYTVIAAIDGAEALQILDGETHIDILFTDVVMPGGISGWELAETAMARRKDLRVLLTSGYALDTIAGRSHGRADLPILTKPYRKAELAQRLRDVMEAPPSGTDC</sequence>
<dbReference type="InterPro" id="IPR000700">
    <property type="entry name" value="PAS-assoc_C"/>
</dbReference>
<dbReference type="PROSITE" id="PS50112">
    <property type="entry name" value="PAS"/>
    <property type="match status" value="3"/>
</dbReference>
<keyword evidence="5" id="KW-0547">Nucleotide-binding</keyword>
<dbReference type="EC" id="2.7.13.3" evidence="2"/>
<comment type="caution">
    <text evidence="14">The sequence shown here is derived from an EMBL/GenBank/DDBJ whole genome shotgun (WGS) entry which is preliminary data.</text>
</comment>
<dbReference type="Pfam" id="PF00989">
    <property type="entry name" value="PAS"/>
    <property type="match status" value="1"/>
</dbReference>
<comment type="catalytic activity">
    <reaction evidence="1">
        <text>ATP + protein L-histidine = ADP + protein N-phospho-L-histidine.</text>
        <dbReference type="EC" id="2.7.13.3"/>
    </reaction>
</comment>
<evidence type="ECO:0000256" key="3">
    <source>
        <dbReference type="ARBA" id="ARBA00022553"/>
    </source>
</evidence>
<keyword evidence="8" id="KW-0902">Two-component regulatory system</keyword>
<keyword evidence="3 9" id="KW-0597">Phosphoprotein</keyword>
<dbReference type="InterPro" id="IPR003594">
    <property type="entry name" value="HATPase_dom"/>
</dbReference>
<dbReference type="SUPFAM" id="SSF47384">
    <property type="entry name" value="Homodimeric domain of signal transducing histidine kinase"/>
    <property type="match status" value="1"/>
</dbReference>
<feature type="domain" description="PAS" evidence="12">
    <location>
        <begin position="6"/>
        <end position="51"/>
    </location>
</feature>
<dbReference type="InterPro" id="IPR005467">
    <property type="entry name" value="His_kinase_dom"/>
</dbReference>
<dbReference type="SMART" id="SM00387">
    <property type="entry name" value="HATPase_c"/>
    <property type="match status" value="1"/>
</dbReference>
<evidence type="ECO:0000256" key="4">
    <source>
        <dbReference type="ARBA" id="ARBA00022679"/>
    </source>
</evidence>
<dbReference type="NCBIfam" id="TIGR00229">
    <property type="entry name" value="sensory_box"/>
    <property type="match status" value="3"/>
</dbReference>
<evidence type="ECO:0000256" key="5">
    <source>
        <dbReference type="ARBA" id="ARBA00022741"/>
    </source>
</evidence>
<dbReference type="PANTHER" id="PTHR43065:SF42">
    <property type="entry name" value="TWO-COMPONENT SENSOR PPRA"/>
    <property type="match status" value="1"/>
</dbReference>
<dbReference type="InterPro" id="IPR000014">
    <property type="entry name" value="PAS"/>
</dbReference>
<keyword evidence="6" id="KW-0418">Kinase</keyword>